<name>A0A916SRB1_9BURK</name>
<dbReference type="CDD" id="cd06581">
    <property type="entry name" value="TM_PBP1_LivM_like"/>
    <property type="match status" value="1"/>
</dbReference>
<keyword evidence="3 6" id="KW-0812">Transmembrane</keyword>
<evidence type="ECO:0000256" key="5">
    <source>
        <dbReference type="ARBA" id="ARBA00023136"/>
    </source>
</evidence>
<keyword evidence="5 6" id="KW-0472">Membrane</keyword>
<dbReference type="InterPro" id="IPR001851">
    <property type="entry name" value="ABC_transp_permease"/>
</dbReference>
<feature type="transmembrane region" description="Helical" evidence="6">
    <location>
        <begin position="209"/>
        <end position="233"/>
    </location>
</feature>
<feature type="transmembrane region" description="Helical" evidence="6">
    <location>
        <begin position="83"/>
        <end position="103"/>
    </location>
</feature>
<evidence type="ECO:0000256" key="4">
    <source>
        <dbReference type="ARBA" id="ARBA00022989"/>
    </source>
</evidence>
<feature type="transmembrane region" description="Helical" evidence="6">
    <location>
        <begin position="283"/>
        <end position="300"/>
    </location>
</feature>
<keyword evidence="8" id="KW-1185">Reference proteome</keyword>
<gene>
    <name evidence="7" type="ORF">GCM10011496_35910</name>
</gene>
<dbReference type="Pfam" id="PF02653">
    <property type="entry name" value="BPD_transp_2"/>
    <property type="match status" value="1"/>
</dbReference>
<feature type="transmembrane region" description="Helical" evidence="6">
    <location>
        <begin position="160"/>
        <end position="179"/>
    </location>
</feature>
<evidence type="ECO:0000256" key="6">
    <source>
        <dbReference type="SAM" id="Phobius"/>
    </source>
</evidence>
<sequence length="335" mass="36135">MKLLNHKAALVATVLGLLLVFVVPQYLKNYGIYLLTYWLIFIIATMGLNLTVGYAGQKSLGHAAFFGIGAYTVAIMMKAGISFWVGLPAAALICFVVGLILGFPALRVQAIYLAFATLGFNTAIWLVMRNEEWLTGGTFGINNIARPMLFGYSLEGNRPYYYFVLAVTLLMSALLWGLLRSPWGKAFKALRDNPIRAESLGVDIRNYTLLSFAIGAVYAGVAGALFASLVQFIEPGPFTVAASIMMYLMVVVGGAGYFLGPVIGAAVGVMLPEWLRDVPLVSNWYLPMFGTAVVLLMVWLPDGLLSIPDRLRAKRAARLASAARTASAARVGGAS</sequence>
<proteinExistence type="predicted"/>
<dbReference type="InterPro" id="IPR043428">
    <property type="entry name" value="LivM-like"/>
</dbReference>
<dbReference type="EMBL" id="BMIG01000018">
    <property type="protein sequence ID" value="GGB11852.1"/>
    <property type="molecule type" value="Genomic_DNA"/>
</dbReference>
<dbReference type="RefSeq" id="WP_188709891.1">
    <property type="nucleotide sequence ID" value="NZ_BMIG01000018.1"/>
</dbReference>
<dbReference type="PANTHER" id="PTHR30482">
    <property type="entry name" value="HIGH-AFFINITY BRANCHED-CHAIN AMINO ACID TRANSPORT SYSTEM PERMEASE"/>
    <property type="match status" value="1"/>
</dbReference>
<comment type="subcellular location">
    <subcellularLocation>
        <location evidence="1">Cell membrane</location>
        <topology evidence="1">Multi-pass membrane protein</topology>
    </subcellularLocation>
</comment>
<feature type="transmembrane region" description="Helical" evidence="6">
    <location>
        <begin position="245"/>
        <end position="271"/>
    </location>
</feature>
<dbReference type="PANTHER" id="PTHR30482:SF20">
    <property type="entry name" value="HIGH-AFFINITY BRANCHED-CHAIN AMINO ACID TRANSPORT SYSTEM PERMEASE PROTEIN LIVM"/>
    <property type="match status" value="1"/>
</dbReference>
<evidence type="ECO:0000256" key="3">
    <source>
        <dbReference type="ARBA" id="ARBA00022692"/>
    </source>
</evidence>
<dbReference type="GO" id="GO:0015658">
    <property type="term" value="F:branched-chain amino acid transmembrane transporter activity"/>
    <property type="evidence" value="ECO:0007669"/>
    <property type="project" value="InterPro"/>
</dbReference>
<keyword evidence="4 6" id="KW-1133">Transmembrane helix</keyword>
<evidence type="ECO:0000313" key="7">
    <source>
        <dbReference type="EMBL" id="GGB11852.1"/>
    </source>
</evidence>
<feature type="transmembrane region" description="Helical" evidence="6">
    <location>
        <begin position="34"/>
        <end position="52"/>
    </location>
</feature>
<dbReference type="Proteomes" id="UP000620596">
    <property type="component" value="Unassembled WGS sequence"/>
</dbReference>
<reference evidence="7" key="1">
    <citation type="journal article" date="2014" name="Int. J. Syst. Evol. Microbiol.">
        <title>Complete genome sequence of Corynebacterium casei LMG S-19264T (=DSM 44701T), isolated from a smear-ripened cheese.</title>
        <authorList>
            <consortium name="US DOE Joint Genome Institute (JGI-PGF)"/>
            <person name="Walter F."/>
            <person name="Albersmeier A."/>
            <person name="Kalinowski J."/>
            <person name="Ruckert C."/>
        </authorList>
    </citation>
    <scope>NUCLEOTIDE SEQUENCE</scope>
    <source>
        <strain evidence="7">CGMCC 1.15322</strain>
    </source>
</reference>
<feature type="transmembrane region" description="Helical" evidence="6">
    <location>
        <begin position="110"/>
        <end position="128"/>
    </location>
</feature>
<protein>
    <submittedName>
        <fullName evidence="7">Branched-chain amino acid ABC transporter permease</fullName>
    </submittedName>
</protein>
<dbReference type="GO" id="GO:0005886">
    <property type="term" value="C:plasma membrane"/>
    <property type="evidence" value="ECO:0007669"/>
    <property type="project" value="UniProtKB-SubCell"/>
</dbReference>
<organism evidence="7 8">
    <name type="scientific">Polaromonas eurypsychrophila</name>
    <dbReference type="NCBI Taxonomy" id="1614635"/>
    <lineage>
        <taxon>Bacteria</taxon>
        <taxon>Pseudomonadati</taxon>
        <taxon>Pseudomonadota</taxon>
        <taxon>Betaproteobacteria</taxon>
        <taxon>Burkholderiales</taxon>
        <taxon>Comamonadaceae</taxon>
        <taxon>Polaromonas</taxon>
    </lineage>
</organism>
<evidence type="ECO:0000256" key="1">
    <source>
        <dbReference type="ARBA" id="ARBA00004651"/>
    </source>
</evidence>
<dbReference type="AlphaFoldDB" id="A0A916SRB1"/>
<keyword evidence="2" id="KW-1003">Cell membrane</keyword>
<evidence type="ECO:0000313" key="8">
    <source>
        <dbReference type="Proteomes" id="UP000620596"/>
    </source>
</evidence>
<comment type="caution">
    <text evidence="7">The sequence shown here is derived from an EMBL/GenBank/DDBJ whole genome shotgun (WGS) entry which is preliminary data.</text>
</comment>
<accession>A0A916SRB1</accession>
<reference evidence="7" key="2">
    <citation type="submission" date="2020-09" db="EMBL/GenBank/DDBJ databases">
        <authorList>
            <person name="Sun Q."/>
            <person name="Zhou Y."/>
        </authorList>
    </citation>
    <scope>NUCLEOTIDE SEQUENCE</scope>
    <source>
        <strain evidence="7">CGMCC 1.15322</strain>
    </source>
</reference>
<evidence type="ECO:0000256" key="2">
    <source>
        <dbReference type="ARBA" id="ARBA00022475"/>
    </source>
</evidence>
<feature type="transmembrane region" description="Helical" evidence="6">
    <location>
        <begin position="59"/>
        <end position="77"/>
    </location>
</feature>